<evidence type="ECO:0000256" key="1">
    <source>
        <dbReference type="SAM" id="MobiDB-lite"/>
    </source>
</evidence>
<sequence length="207" mass="23884">MPEFYEREHSKKEKSKNKSKQRSKIKKNKRNMMREEETKGRNAREQQLLNILNQEPEERNKDTKEANFSKLQQEKDYDISHQLLRAKTNYRCSNALEEIVLEEYGSLHMFVFDPGGIKTSFSYSMGPAWPSCFNLHSNVAAISGYSPRGQGEVLGPKKYNGIMLMGMKLIRTIEEGAYMLEGGLHLSLERIGAFGQWEVQTPEDLQS</sequence>
<organism evidence="2 3">
    <name type="scientific">Vigna mungo</name>
    <name type="common">Black gram</name>
    <name type="synonym">Phaseolus mungo</name>
    <dbReference type="NCBI Taxonomy" id="3915"/>
    <lineage>
        <taxon>Eukaryota</taxon>
        <taxon>Viridiplantae</taxon>
        <taxon>Streptophyta</taxon>
        <taxon>Embryophyta</taxon>
        <taxon>Tracheophyta</taxon>
        <taxon>Spermatophyta</taxon>
        <taxon>Magnoliopsida</taxon>
        <taxon>eudicotyledons</taxon>
        <taxon>Gunneridae</taxon>
        <taxon>Pentapetalae</taxon>
        <taxon>rosids</taxon>
        <taxon>fabids</taxon>
        <taxon>Fabales</taxon>
        <taxon>Fabaceae</taxon>
        <taxon>Papilionoideae</taxon>
        <taxon>50 kb inversion clade</taxon>
        <taxon>NPAAA clade</taxon>
        <taxon>indigoferoid/millettioid clade</taxon>
        <taxon>Phaseoleae</taxon>
        <taxon>Vigna</taxon>
    </lineage>
</organism>
<name>A0AAQ3MED1_VIGMU</name>
<evidence type="ECO:0000313" key="3">
    <source>
        <dbReference type="Proteomes" id="UP001374535"/>
    </source>
</evidence>
<feature type="compositionally biased region" description="Basic residues" evidence="1">
    <location>
        <begin position="12"/>
        <end position="31"/>
    </location>
</feature>
<evidence type="ECO:0000313" key="2">
    <source>
        <dbReference type="EMBL" id="WVY89520.1"/>
    </source>
</evidence>
<reference evidence="2 3" key="1">
    <citation type="journal article" date="2023" name="Life. Sci Alliance">
        <title>Evolutionary insights into 3D genome organization and epigenetic landscape of Vigna mungo.</title>
        <authorList>
            <person name="Junaid A."/>
            <person name="Singh B."/>
            <person name="Bhatia S."/>
        </authorList>
    </citation>
    <scope>NUCLEOTIDE SEQUENCE [LARGE SCALE GENOMIC DNA]</scope>
    <source>
        <strain evidence="2">Urdbean</strain>
    </source>
</reference>
<feature type="compositionally biased region" description="Basic and acidic residues" evidence="1">
    <location>
        <begin position="32"/>
        <end position="44"/>
    </location>
</feature>
<feature type="region of interest" description="Disordered" evidence="1">
    <location>
        <begin position="1"/>
        <end position="72"/>
    </location>
</feature>
<feature type="compositionally biased region" description="Basic and acidic residues" evidence="1">
    <location>
        <begin position="56"/>
        <end position="72"/>
    </location>
</feature>
<dbReference type="Proteomes" id="UP001374535">
    <property type="component" value="Chromosome 11"/>
</dbReference>
<dbReference type="AlphaFoldDB" id="A0AAQ3MED1"/>
<accession>A0AAQ3MED1</accession>
<proteinExistence type="predicted"/>
<feature type="compositionally biased region" description="Basic and acidic residues" evidence="1">
    <location>
        <begin position="1"/>
        <end position="11"/>
    </location>
</feature>
<dbReference type="EMBL" id="CP144690">
    <property type="protein sequence ID" value="WVY89520.1"/>
    <property type="molecule type" value="Genomic_DNA"/>
</dbReference>
<protein>
    <submittedName>
        <fullName evidence="2">Uncharacterized protein</fullName>
    </submittedName>
</protein>
<keyword evidence="3" id="KW-1185">Reference proteome</keyword>
<gene>
    <name evidence="2" type="ORF">V8G54_035034</name>
</gene>